<feature type="signal peptide" evidence="3">
    <location>
        <begin position="1"/>
        <end position="19"/>
    </location>
</feature>
<dbReference type="AlphaFoldDB" id="A0A8S1HDD3"/>
<reference evidence="4" key="1">
    <citation type="submission" date="2020-10" db="EMBL/GenBank/DDBJ databases">
        <authorList>
            <person name="Kikuchi T."/>
        </authorList>
    </citation>
    <scope>NUCLEOTIDE SEQUENCE</scope>
    <source>
        <strain evidence="4">NKZ352</strain>
    </source>
</reference>
<dbReference type="SUPFAM" id="SSF57424">
    <property type="entry name" value="LDL receptor-like module"/>
    <property type="match status" value="1"/>
</dbReference>
<evidence type="ECO:0000256" key="1">
    <source>
        <dbReference type="ARBA" id="ARBA00023157"/>
    </source>
</evidence>
<dbReference type="OrthoDB" id="5870811at2759"/>
<organism evidence="4 5">
    <name type="scientific">Caenorhabditis auriculariae</name>
    <dbReference type="NCBI Taxonomy" id="2777116"/>
    <lineage>
        <taxon>Eukaryota</taxon>
        <taxon>Metazoa</taxon>
        <taxon>Ecdysozoa</taxon>
        <taxon>Nematoda</taxon>
        <taxon>Chromadorea</taxon>
        <taxon>Rhabditida</taxon>
        <taxon>Rhabditina</taxon>
        <taxon>Rhabditomorpha</taxon>
        <taxon>Rhabditoidea</taxon>
        <taxon>Rhabditidae</taxon>
        <taxon>Peloderinae</taxon>
        <taxon>Caenorhabditis</taxon>
    </lineage>
</organism>
<dbReference type="EMBL" id="CAJGYM010000032">
    <property type="protein sequence ID" value="CAD6193112.1"/>
    <property type="molecule type" value="Genomic_DNA"/>
</dbReference>
<feature type="region of interest" description="Disordered" evidence="2">
    <location>
        <begin position="275"/>
        <end position="334"/>
    </location>
</feature>
<sequence>MNLWFFLLLTYYQFETLLAIQSTFAMLKPTAWRSGNAIFDSSSHQRKLRRHKRYTLSQQDLKDMPLPMILSGLSDSDSCNNKFFANLGYTMVACSRKPSEEQTCILTRDLCNFTPDCPNGEDEDEHFCLFKRLEDAEIQYLRETLDKAAKARGKNIDFGADHFAYDASPTRNHATSAGESHHRTFETPHKIRTHHQKVDPDEEAPNRLFVDPSAHREHQLFMGSQKQQDHEPYEGMRHLLEEQDYDDLAETSPVDDDDFEEAQKNFMKQLEEAPIEYYEPEEGQEPGAGDDEEEEEDDILQMTRKRQKKVGSTDKASLPTKLHEGDPVAIQQTTFQSEKLEEDFRQEVNKLTQHRVRRLRSHHLHSR</sequence>
<evidence type="ECO:0000256" key="2">
    <source>
        <dbReference type="SAM" id="MobiDB-lite"/>
    </source>
</evidence>
<keyword evidence="3" id="KW-0732">Signal</keyword>
<accession>A0A8S1HDD3</accession>
<feature type="region of interest" description="Disordered" evidence="2">
    <location>
        <begin position="171"/>
        <end position="207"/>
    </location>
</feature>
<feature type="compositionally biased region" description="Acidic residues" evidence="2">
    <location>
        <begin position="278"/>
        <end position="299"/>
    </location>
</feature>
<dbReference type="Gene3D" id="2.40.128.620">
    <property type="match status" value="1"/>
</dbReference>
<keyword evidence="5" id="KW-1185">Reference proteome</keyword>
<evidence type="ECO:0000313" key="5">
    <source>
        <dbReference type="Proteomes" id="UP000835052"/>
    </source>
</evidence>
<evidence type="ECO:0000313" key="4">
    <source>
        <dbReference type="EMBL" id="CAD6193112.1"/>
    </source>
</evidence>
<dbReference type="GO" id="GO:0030297">
    <property type="term" value="F:transmembrane receptor protein tyrosine kinase activator activity"/>
    <property type="evidence" value="ECO:0007669"/>
    <property type="project" value="TreeGrafter"/>
</dbReference>
<gene>
    <name evidence="4" type="ORF">CAUJ_LOCUS9031</name>
</gene>
<comment type="caution">
    <text evidence="4">The sequence shown here is derived from an EMBL/GenBank/DDBJ whole genome shotgun (WGS) entry which is preliminary data.</text>
</comment>
<protein>
    <submittedName>
        <fullName evidence="4">Uncharacterized protein</fullName>
    </submittedName>
</protein>
<dbReference type="CDD" id="cd00112">
    <property type="entry name" value="LDLa"/>
    <property type="match status" value="1"/>
</dbReference>
<evidence type="ECO:0000256" key="3">
    <source>
        <dbReference type="SAM" id="SignalP"/>
    </source>
</evidence>
<dbReference type="GO" id="GO:0043195">
    <property type="term" value="C:terminal bouton"/>
    <property type="evidence" value="ECO:0007669"/>
    <property type="project" value="TreeGrafter"/>
</dbReference>
<name>A0A8S1HDD3_9PELO</name>
<keyword evidence="1" id="KW-1015">Disulfide bond</keyword>
<feature type="compositionally biased region" description="Basic and acidic residues" evidence="2">
    <location>
        <begin position="179"/>
        <end position="189"/>
    </location>
</feature>
<dbReference type="InterPro" id="IPR002172">
    <property type="entry name" value="LDrepeatLR_classA_rpt"/>
</dbReference>
<dbReference type="Proteomes" id="UP000835052">
    <property type="component" value="Unassembled WGS sequence"/>
</dbReference>
<feature type="chain" id="PRO_5035891428" evidence="3">
    <location>
        <begin position="20"/>
        <end position="367"/>
    </location>
</feature>
<dbReference type="PANTHER" id="PTHR21105:SF1">
    <property type="entry name" value="SECRETED PROTEIN"/>
    <property type="match status" value="1"/>
</dbReference>
<proteinExistence type="predicted"/>
<dbReference type="PANTHER" id="PTHR21105">
    <property type="entry name" value="GH16255P"/>
    <property type="match status" value="1"/>
</dbReference>
<dbReference type="InterPro" id="IPR036055">
    <property type="entry name" value="LDL_receptor-like_sf"/>
</dbReference>
<dbReference type="GO" id="GO:0043410">
    <property type="term" value="P:positive regulation of MAPK cascade"/>
    <property type="evidence" value="ECO:0007669"/>
    <property type="project" value="TreeGrafter"/>
</dbReference>